<accession>A0A090MBF5</accession>
<dbReference type="EMBL" id="HG318307">
    <property type="protein sequence ID" value="CEG05756.1"/>
    <property type="molecule type" value="Genomic_DNA"/>
</dbReference>
<sequence>MEDWFIIVDGLDECTTSDQAVVLNFFQGILNLPSQTPPIKLLLSSRETSSRTIDQIFPSCVRIKTGSTHTSADICTYAEDIIRVKLLQEELVVGNPDIIKEILMTIKLKEQGM</sequence>
<gene>
    <name evidence="3" type="ORF">BN850_0051410</name>
</gene>
<dbReference type="PANTHER" id="PTHR10039">
    <property type="entry name" value="AMELOGENIN"/>
    <property type="match status" value="1"/>
</dbReference>
<dbReference type="InterPro" id="IPR056884">
    <property type="entry name" value="NPHP3-like_N"/>
</dbReference>
<dbReference type="EMBL" id="CBMI010001153">
    <property type="protein sequence ID" value="CEG04434.1"/>
    <property type="molecule type" value="Genomic_DNA"/>
</dbReference>
<protein>
    <submittedName>
        <fullName evidence="3">WGS project CBMI000000000 data, contig CS3069_c001155</fullName>
    </submittedName>
</protein>
<dbReference type="AlphaFoldDB" id="A0A090MBF5"/>
<keyword evidence="1" id="KW-0677">Repeat</keyword>
<dbReference type="Pfam" id="PF24883">
    <property type="entry name" value="NPHP3_N"/>
    <property type="match status" value="1"/>
</dbReference>
<evidence type="ECO:0000259" key="2">
    <source>
        <dbReference type="Pfam" id="PF24883"/>
    </source>
</evidence>
<feature type="domain" description="Nephrocystin 3-like N-terminal" evidence="2">
    <location>
        <begin position="3"/>
        <end position="46"/>
    </location>
</feature>
<proteinExistence type="predicted"/>
<reference evidence="3" key="1">
    <citation type="submission" date="2013-05" db="EMBL/GenBank/DDBJ databases">
        <title>Draft genome sequences of six wheat associated Fusarium spp. isolates.</title>
        <authorList>
            <person name="Moolhuijzen P.M."/>
            <person name="Manners J.M."/>
            <person name="Wilcox S."/>
            <person name="Bellgard M.I."/>
            <person name="Gardiner D.M."/>
        </authorList>
    </citation>
    <scope>NUCLEOTIDE SEQUENCE</scope>
    <source>
        <strain evidence="3">CS3069</strain>
    </source>
</reference>
<evidence type="ECO:0000256" key="1">
    <source>
        <dbReference type="ARBA" id="ARBA00022737"/>
    </source>
</evidence>
<name>A0A090MBF5_9HYPO</name>
<evidence type="ECO:0000313" key="3">
    <source>
        <dbReference type="EMBL" id="CEG04434.1"/>
    </source>
</evidence>
<organism evidence="3">
    <name type="scientific">Fusarium clavum</name>
    <dbReference type="NCBI Taxonomy" id="2594811"/>
    <lineage>
        <taxon>Eukaryota</taxon>
        <taxon>Fungi</taxon>
        <taxon>Dikarya</taxon>
        <taxon>Ascomycota</taxon>
        <taxon>Pezizomycotina</taxon>
        <taxon>Sordariomycetes</taxon>
        <taxon>Hypocreomycetidae</taxon>
        <taxon>Hypocreales</taxon>
        <taxon>Nectriaceae</taxon>
        <taxon>Fusarium</taxon>
        <taxon>Fusarium incarnatum-equiseti species complex</taxon>
    </lineage>
</organism>